<gene>
    <name evidence="2" type="ORF">T12_5948</name>
</gene>
<protein>
    <submittedName>
        <fullName evidence="2">Uncharacterized protein</fullName>
    </submittedName>
</protein>
<comment type="caution">
    <text evidence="2">The sequence shown here is derived from an EMBL/GenBank/DDBJ whole genome shotgun (WGS) entry which is preliminary data.</text>
</comment>
<dbReference type="AlphaFoldDB" id="A0A0V0ZW21"/>
<reference evidence="2 3" key="1">
    <citation type="submission" date="2015-01" db="EMBL/GenBank/DDBJ databases">
        <title>Evolution of Trichinella species and genotypes.</title>
        <authorList>
            <person name="Korhonen P.K."/>
            <person name="Edoardo P."/>
            <person name="Giuseppe L.R."/>
            <person name="Gasser R.B."/>
        </authorList>
    </citation>
    <scope>NUCLEOTIDE SEQUENCE [LARGE SCALE GENOMIC DNA]</scope>
    <source>
        <strain evidence="2">ISS2496</strain>
    </source>
</reference>
<feature type="chain" id="PRO_5006873999" evidence="1">
    <location>
        <begin position="31"/>
        <end position="64"/>
    </location>
</feature>
<dbReference type="Proteomes" id="UP000054783">
    <property type="component" value="Unassembled WGS sequence"/>
</dbReference>
<keyword evidence="3" id="KW-1185">Reference proteome</keyword>
<feature type="signal peptide" evidence="1">
    <location>
        <begin position="1"/>
        <end position="30"/>
    </location>
</feature>
<evidence type="ECO:0000313" key="2">
    <source>
        <dbReference type="EMBL" id="KRY16808.1"/>
    </source>
</evidence>
<organism evidence="2 3">
    <name type="scientific">Trichinella patagoniensis</name>
    <dbReference type="NCBI Taxonomy" id="990121"/>
    <lineage>
        <taxon>Eukaryota</taxon>
        <taxon>Metazoa</taxon>
        <taxon>Ecdysozoa</taxon>
        <taxon>Nematoda</taxon>
        <taxon>Enoplea</taxon>
        <taxon>Dorylaimia</taxon>
        <taxon>Trichinellida</taxon>
        <taxon>Trichinellidae</taxon>
        <taxon>Trichinella</taxon>
    </lineage>
</organism>
<accession>A0A0V0ZW21</accession>
<keyword evidence="1" id="KW-0732">Signal</keyword>
<dbReference type="EMBL" id="JYDQ01000072">
    <property type="protein sequence ID" value="KRY16808.1"/>
    <property type="molecule type" value="Genomic_DNA"/>
</dbReference>
<evidence type="ECO:0000313" key="3">
    <source>
        <dbReference type="Proteomes" id="UP000054783"/>
    </source>
</evidence>
<sequence>MRCWTRLVRLRSVAPHEIALLYLWTMLTRTCPQCVDHPAPPIRGCVQSFGPSAPAPASDPTPCG</sequence>
<name>A0A0V0ZW21_9BILA</name>
<evidence type="ECO:0000256" key="1">
    <source>
        <dbReference type="SAM" id="SignalP"/>
    </source>
</evidence>
<proteinExistence type="predicted"/>